<dbReference type="PRINTS" id="PR00864">
    <property type="entry name" value="PREPILNPTASE"/>
</dbReference>
<dbReference type="GO" id="GO:0004190">
    <property type="term" value="F:aspartic-type endopeptidase activity"/>
    <property type="evidence" value="ECO:0007669"/>
    <property type="project" value="InterPro"/>
</dbReference>
<feature type="transmembrane region" description="Helical" evidence="3">
    <location>
        <begin position="82"/>
        <end position="104"/>
    </location>
</feature>
<dbReference type="Proteomes" id="UP000177528">
    <property type="component" value="Unassembled WGS sequence"/>
</dbReference>
<protein>
    <recommendedName>
        <fullName evidence="4">Prepilin type IV endopeptidase peptidase domain-containing protein</fullName>
    </recommendedName>
</protein>
<dbReference type="Gene3D" id="1.20.120.1220">
    <property type="match status" value="1"/>
</dbReference>
<name>A0A1G1X422_9BACT</name>
<evidence type="ECO:0000256" key="1">
    <source>
        <dbReference type="ARBA" id="ARBA00005801"/>
    </source>
</evidence>
<gene>
    <name evidence="5" type="ORF">A3D99_05260</name>
</gene>
<feature type="transmembrane region" description="Helical" evidence="3">
    <location>
        <begin position="155"/>
        <end position="172"/>
    </location>
</feature>
<dbReference type="PANTHER" id="PTHR30487">
    <property type="entry name" value="TYPE 4 PREPILIN-LIKE PROTEINS LEADER PEPTIDE-PROCESSING ENZYME"/>
    <property type="match status" value="1"/>
</dbReference>
<feature type="transmembrane region" description="Helical" evidence="3">
    <location>
        <begin position="12"/>
        <end position="45"/>
    </location>
</feature>
<evidence type="ECO:0000259" key="4">
    <source>
        <dbReference type="Pfam" id="PF01478"/>
    </source>
</evidence>
<sequence length="182" mass="18847">MHYAVLEVLSGILCVAFIAPAFVAGQLLTIPILLYIAACILIILIHIDARSMMLPDVFILILGIIALVIASISGLSGDSMAFGALVGAGVIYAIWLATAGQGIGFGDVKLMIPLGILFGFQGVVTLLFIAFLVGGLVGVVLLATNSATRKTAIPFGPFLAGAALVLMVFPSISDRFFVLLGV</sequence>
<dbReference type="PANTHER" id="PTHR30487:SF0">
    <property type="entry name" value="PREPILIN LEADER PEPTIDASE_N-METHYLTRANSFERASE-RELATED"/>
    <property type="match status" value="1"/>
</dbReference>
<dbReference type="AlphaFoldDB" id="A0A1G1X422"/>
<keyword evidence="3" id="KW-1133">Transmembrane helix</keyword>
<dbReference type="GO" id="GO:0006465">
    <property type="term" value="P:signal peptide processing"/>
    <property type="evidence" value="ECO:0007669"/>
    <property type="project" value="TreeGrafter"/>
</dbReference>
<dbReference type="InterPro" id="IPR050882">
    <property type="entry name" value="Prepilin_peptidase/N-MTase"/>
</dbReference>
<comment type="similarity">
    <text evidence="1 2">Belongs to the peptidase A24 family.</text>
</comment>
<accession>A0A1G1X422</accession>
<dbReference type="InterPro" id="IPR000045">
    <property type="entry name" value="Prepilin_IV_endopep_pep"/>
</dbReference>
<keyword evidence="3" id="KW-0812">Transmembrane</keyword>
<dbReference type="Pfam" id="PF01478">
    <property type="entry name" value="Peptidase_A24"/>
    <property type="match status" value="1"/>
</dbReference>
<reference evidence="5 6" key="1">
    <citation type="journal article" date="2016" name="Nat. Commun.">
        <title>Thousands of microbial genomes shed light on interconnected biogeochemical processes in an aquifer system.</title>
        <authorList>
            <person name="Anantharaman K."/>
            <person name="Brown C.T."/>
            <person name="Hug L.A."/>
            <person name="Sharon I."/>
            <person name="Castelle C.J."/>
            <person name="Probst A.J."/>
            <person name="Thomas B.C."/>
            <person name="Singh A."/>
            <person name="Wilkins M.J."/>
            <person name="Karaoz U."/>
            <person name="Brodie E.L."/>
            <person name="Williams K.H."/>
            <person name="Hubbard S.S."/>
            <person name="Banfield J.F."/>
        </authorList>
    </citation>
    <scope>NUCLEOTIDE SEQUENCE [LARGE SCALE GENOMIC DNA]</scope>
</reference>
<evidence type="ECO:0000313" key="5">
    <source>
        <dbReference type="EMBL" id="OGY34713.1"/>
    </source>
</evidence>
<dbReference type="EMBL" id="MHHR01000011">
    <property type="protein sequence ID" value="OGY34713.1"/>
    <property type="molecule type" value="Genomic_DNA"/>
</dbReference>
<keyword evidence="3" id="KW-0472">Membrane</keyword>
<feature type="transmembrane region" description="Helical" evidence="3">
    <location>
        <begin position="110"/>
        <end position="143"/>
    </location>
</feature>
<proteinExistence type="inferred from homology"/>
<dbReference type="GO" id="GO:0005886">
    <property type="term" value="C:plasma membrane"/>
    <property type="evidence" value="ECO:0007669"/>
    <property type="project" value="TreeGrafter"/>
</dbReference>
<evidence type="ECO:0000256" key="3">
    <source>
        <dbReference type="SAM" id="Phobius"/>
    </source>
</evidence>
<evidence type="ECO:0000256" key="2">
    <source>
        <dbReference type="RuleBase" id="RU003793"/>
    </source>
</evidence>
<dbReference type="InterPro" id="IPR014032">
    <property type="entry name" value="Peptidase_A24A_bac"/>
</dbReference>
<organism evidence="5 6">
    <name type="scientific">Candidatus Andersenbacteria bacterium RIFCSPHIGHO2_12_FULL_45_11</name>
    <dbReference type="NCBI Taxonomy" id="1797281"/>
    <lineage>
        <taxon>Bacteria</taxon>
        <taxon>Candidatus Anderseniibacteriota</taxon>
    </lineage>
</organism>
<evidence type="ECO:0000313" key="6">
    <source>
        <dbReference type="Proteomes" id="UP000177528"/>
    </source>
</evidence>
<feature type="transmembrane region" description="Helical" evidence="3">
    <location>
        <begin position="57"/>
        <end position="75"/>
    </location>
</feature>
<feature type="domain" description="Prepilin type IV endopeptidase peptidase" evidence="4">
    <location>
        <begin position="36"/>
        <end position="139"/>
    </location>
</feature>
<comment type="caution">
    <text evidence="5">The sequence shown here is derived from an EMBL/GenBank/DDBJ whole genome shotgun (WGS) entry which is preliminary data.</text>
</comment>